<reference evidence="1 2" key="1">
    <citation type="journal article" date="2006" name="PLoS Genet.">
        <title>Secrets of soil survival revealed by the genome sequence of Arthrobacter aurescens TC1.</title>
        <authorList>
            <person name="Mongodin E.F."/>
            <person name="Shapir N."/>
            <person name="Daugherty S.C."/>
            <person name="DeBoy R.T."/>
            <person name="Emerson J.B."/>
            <person name="Shvartzbeyn A."/>
            <person name="Radune D."/>
            <person name="Vamathevan J."/>
            <person name="Riggs F."/>
            <person name="Grinberg V."/>
            <person name="Khouri H."/>
            <person name="Wackett L.P."/>
            <person name="Nelson K.E."/>
            <person name="Sadowsky M.J."/>
        </authorList>
    </citation>
    <scope>NUCLEOTIDE SEQUENCE [LARGE SCALE GENOMIC DNA]</scope>
    <source>
        <strain evidence="1 2">TC1</strain>
    </source>
</reference>
<proteinExistence type="predicted"/>
<geneLocation type="plasmid" evidence="1 2">
    <name>pTC1</name>
</geneLocation>
<dbReference type="EMBL" id="CP000475">
    <property type="protein sequence ID" value="ABM10348.1"/>
    <property type="molecule type" value="Genomic_DNA"/>
</dbReference>
<keyword evidence="2" id="KW-1185">Reference proteome</keyword>
<protein>
    <submittedName>
        <fullName evidence="1">Uncharacterized protein</fullName>
    </submittedName>
</protein>
<dbReference type="Proteomes" id="UP000000637">
    <property type="component" value="Plasmid pTC1"/>
</dbReference>
<dbReference type="KEGG" id="aau:AAur_pTC10257"/>
<name>A1RD14_PAEAT</name>
<sequence>MVELTYWRRFYALGALRAYGPENRQVQSRICCRHGPSAGQCFGHRWQAAGATAGLLMRMSAAMIDRELASDRA</sequence>
<dbReference type="HOGENOM" id="CLU_2696511_0_0_11"/>
<organism evidence="1 2">
    <name type="scientific">Paenarthrobacter aurescens (strain TC1)</name>
    <dbReference type="NCBI Taxonomy" id="290340"/>
    <lineage>
        <taxon>Bacteria</taxon>
        <taxon>Bacillati</taxon>
        <taxon>Actinomycetota</taxon>
        <taxon>Actinomycetes</taxon>
        <taxon>Micrococcales</taxon>
        <taxon>Micrococcaceae</taxon>
        <taxon>Paenarthrobacter</taxon>
    </lineage>
</organism>
<evidence type="ECO:0000313" key="2">
    <source>
        <dbReference type="Proteomes" id="UP000000637"/>
    </source>
</evidence>
<evidence type="ECO:0000313" key="1">
    <source>
        <dbReference type="EMBL" id="ABM10348.1"/>
    </source>
</evidence>
<keyword evidence="1" id="KW-0614">Plasmid</keyword>
<accession>A1RD14</accession>
<dbReference type="AlphaFoldDB" id="A1RD14"/>
<gene>
    <name evidence="1" type="ordered locus">AAur_pTC10257</name>
</gene>